<sequence>MNDIQVKSKETKVEPIEYQLNTERENIEAKSFYIIKNIIQKGKKVEYLLIVAILLLALMLRISLIPFESGDYWNGLMVWYNFIQAHDGFAALKYIASDYTPFYLYFVALITYIPLSPLVLFKALSIFFDFVLAFGVYLIIKLKYQSSYVPLIASLLVLFAPTIFLNSALWGQCDVIYTAFAVMGLYFLLRKRPGFACLFFGLSLSFKPQAVFLLPLLLFLWMKREVYLKHLVIIPASYLVMIFPAFLLGRPLVDLLTIYVRVSGEYPSLTLSAPTFWQWFPNSQFSVFCYSGLILAIACILMLCFVVYVRQQKVSSHLLILLAFIFVLSVPFFLPEMHERYFYMADVISIIYAFYVPRQFYLAIAVQLASLFAYMPFLFNMTVINLSWLPFLILGTMIITIGTLIKALYFADHQHIATQVENEAPLENIPIP</sequence>
<dbReference type="RefSeq" id="WP_201363220.1">
    <property type="nucleotide sequence ID" value="NZ_BNJJ01000009.1"/>
</dbReference>
<feature type="transmembrane region" description="Helical" evidence="1">
    <location>
        <begin position="196"/>
        <end position="221"/>
    </location>
</feature>
<feature type="transmembrane region" description="Helical" evidence="1">
    <location>
        <begin position="169"/>
        <end position="189"/>
    </location>
</feature>
<feature type="transmembrane region" description="Helical" evidence="1">
    <location>
        <begin position="147"/>
        <end position="163"/>
    </location>
</feature>
<protein>
    <recommendedName>
        <fullName evidence="4">Glycosyltransferase RgtA/B/C/D-like domain-containing protein</fullName>
    </recommendedName>
</protein>
<feature type="transmembrane region" description="Helical" evidence="1">
    <location>
        <begin position="340"/>
        <end position="355"/>
    </location>
</feature>
<keyword evidence="1" id="KW-0812">Transmembrane</keyword>
<evidence type="ECO:0000256" key="1">
    <source>
        <dbReference type="SAM" id="Phobius"/>
    </source>
</evidence>
<keyword evidence="3" id="KW-1185">Reference proteome</keyword>
<reference evidence="2 3" key="1">
    <citation type="journal article" date="2021" name="Int. J. Syst. Evol. Microbiol.">
        <title>Reticulibacter mediterranei gen. nov., sp. nov., within the new family Reticulibacteraceae fam. nov., and Ktedonospora formicarum gen. nov., sp. nov., Ktedonobacter robiniae sp. nov., Dictyobacter formicarum sp. nov. and Dictyobacter arantiisoli sp. nov., belonging to the class Ktedonobacteria.</title>
        <authorList>
            <person name="Yabe S."/>
            <person name="Zheng Y."/>
            <person name="Wang C.M."/>
            <person name="Sakai Y."/>
            <person name="Abe K."/>
            <person name="Yokota A."/>
            <person name="Donadio S."/>
            <person name="Cavaletti L."/>
            <person name="Monciardini P."/>
        </authorList>
    </citation>
    <scope>NUCLEOTIDE SEQUENCE [LARGE SCALE GENOMIC DNA]</scope>
    <source>
        <strain evidence="2 3">SOSP1-9</strain>
    </source>
</reference>
<dbReference type="Proteomes" id="UP000635565">
    <property type="component" value="Unassembled WGS sequence"/>
</dbReference>
<feature type="transmembrane region" description="Helical" evidence="1">
    <location>
        <begin position="391"/>
        <end position="411"/>
    </location>
</feature>
<organism evidence="2 3">
    <name type="scientific">Dictyobacter formicarum</name>
    <dbReference type="NCBI Taxonomy" id="2778368"/>
    <lineage>
        <taxon>Bacteria</taxon>
        <taxon>Bacillati</taxon>
        <taxon>Chloroflexota</taxon>
        <taxon>Ktedonobacteria</taxon>
        <taxon>Ktedonobacterales</taxon>
        <taxon>Dictyobacteraceae</taxon>
        <taxon>Dictyobacter</taxon>
    </lineage>
</organism>
<feature type="transmembrane region" description="Helical" evidence="1">
    <location>
        <begin position="119"/>
        <end position="140"/>
    </location>
</feature>
<feature type="transmembrane region" description="Helical" evidence="1">
    <location>
        <begin position="316"/>
        <end position="334"/>
    </location>
</feature>
<evidence type="ECO:0000313" key="2">
    <source>
        <dbReference type="EMBL" id="GHO85582.1"/>
    </source>
</evidence>
<feature type="transmembrane region" description="Helical" evidence="1">
    <location>
        <begin position="47"/>
        <end position="67"/>
    </location>
</feature>
<evidence type="ECO:0008006" key="4">
    <source>
        <dbReference type="Google" id="ProtNLM"/>
    </source>
</evidence>
<feature type="transmembrane region" description="Helical" evidence="1">
    <location>
        <begin position="285"/>
        <end position="309"/>
    </location>
</feature>
<keyword evidence="1" id="KW-0472">Membrane</keyword>
<feature type="transmembrane region" description="Helical" evidence="1">
    <location>
        <begin position="227"/>
        <end position="246"/>
    </location>
</feature>
<feature type="transmembrane region" description="Helical" evidence="1">
    <location>
        <begin position="360"/>
        <end position="379"/>
    </location>
</feature>
<keyword evidence="1" id="KW-1133">Transmembrane helix</keyword>
<evidence type="ECO:0000313" key="3">
    <source>
        <dbReference type="Proteomes" id="UP000635565"/>
    </source>
</evidence>
<comment type="caution">
    <text evidence="2">The sequence shown here is derived from an EMBL/GenBank/DDBJ whole genome shotgun (WGS) entry which is preliminary data.</text>
</comment>
<gene>
    <name evidence="2" type="ORF">KSZ_35880</name>
</gene>
<name>A0ABQ3VI47_9CHLR</name>
<dbReference type="EMBL" id="BNJJ01000009">
    <property type="protein sequence ID" value="GHO85582.1"/>
    <property type="molecule type" value="Genomic_DNA"/>
</dbReference>
<proteinExistence type="predicted"/>
<accession>A0ABQ3VI47</accession>